<organism evidence="11 12">
    <name type="scientific">Legionella quinlivanii</name>
    <dbReference type="NCBI Taxonomy" id="45073"/>
    <lineage>
        <taxon>Bacteria</taxon>
        <taxon>Pseudomonadati</taxon>
        <taxon>Pseudomonadota</taxon>
        <taxon>Gammaproteobacteria</taxon>
        <taxon>Legionellales</taxon>
        <taxon>Legionellaceae</taxon>
        <taxon>Legionella</taxon>
    </lineage>
</organism>
<dbReference type="InterPro" id="IPR006062">
    <property type="entry name" value="His_biosynth"/>
</dbReference>
<evidence type="ECO:0000256" key="8">
    <source>
        <dbReference type="ARBA" id="ARBA00023235"/>
    </source>
</evidence>
<reference evidence="11 12" key="1">
    <citation type="submission" date="2017-02" db="EMBL/GenBank/DDBJ databases">
        <title>Legionella quilivanii strain from human: case report and whole genome sequencing analysis.</title>
        <authorList>
            <person name="Lalancette C."/>
            <person name="Leduc J.-M."/>
            <person name="Levesque S."/>
            <person name="Fournier E."/>
            <person name="Saoud J."/>
            <person name="Faucher S.P."/>
            <person name="Bernard K."/>
            <person name="Martineau C."/>
            <person name="Longtin J."/>
        </authorList>
    </citation>
    <scope>NUCLEOTIDE SEQUENCE [LARGE SCALE GENOMIC DNA]</scope>
    <source>
        <strain evidence="11 12">ID143958</strain>
    </source>
</reference>
<dbReference type="FunFam" id="3.20.20.70:FF:000009">
    <property type="entry name" value="1-(5-phosphoribosyl)-5-[(5-phosphoribosylamino)methylideneamino] imidazole-4-carboxamide isomerase"/>
    <property type="match status" value="1"/>
</dbReference>
<dbReference type="GO" id="GO:0005737">
    <property type="term" value="C:cytoplasm"/>
    <property type="evidence" value="ECO:0007669"/>
    <property type="project" value="UniProtKB-SubCell"/>
</dbReference>
<keyword evidence="8 9" id="KW-0413">Isomerase</keyword>
<dbReference type="SUPFAM" id="SSF51366">
    <property type="entry name" value="Ribulose-phoshate binding barrel"/>
    <property type="match status" value="1"/>
</dbReference>
<name>A0A364LJ17_9GAMM</name>
<dbReference type="GO" id="GO:0000105">
    <property type="term" value="P:L-histidine biosynthetic process"/>
    <property type="evidence" value="ECO:0007669"/>
    <property type="project" value="UniProtKB-UniRule"/>
</dbReference>
<feature type="active site" description="Proton donor" evidence="9">
    <location>
        <position position="129"/>
    </location>
</feature>
<evidence type="ECO:0000256" key="1">
    <source>
        <dbReference type="ARBA" id="ARBA00000901"/>
    </source>
</evidence>
<dbReference type="CDD" id="cd04732">
    <property type="entry name" value="HisA"/>
    <property type="match status" value="1"/>
</dbReference>
<dbReference type="HAMAP" id="MF_01014">
    <property type="entry name" value="HisA"/>
    <property type="match status" value="1"/>
</dbReference>
<dbReference type="GO" id="GO:0003949">
    <property type="term" value="F:1-(5-phosphoribosyl)-5-[(5-phosphoribosylamino)methylideneamino]imidazole-4-carboxamide isomerase activity"/>
    <property type="evidence" value="ECO:0007669"/>
    <property type="project" value="UniProtKB-UniRule"/>
</dbReference>
<comment type="catalytic activity">
    <reaction evidence="1 9">
        <text>1-(5-phospho-beta-D-ribosyl)-5-[(5-phospho-beta-D-ribosylamino)methylideneamino]imidazole-4-carboxamide = 5-[(5-phospho-1-deoxy-D-ribulos-1-ylimino)methylamino]-1-(5-phospho-beta-D-ribosyl)imidazole-4-carboxamide</text>
        <dbReference type="Rhea" id="RHEA:15469"/>
        <dbReference type="ChEBI" id="CHEBI:58435"/>
        <dbReference type="ChEBI" id="CHEBI:58525"/>
        <dbReference type="EC" id="5.3.1.16"/>
    </reaction>
</comment>
<comment type="pathway">
    <text evidence="3 9">Amino-acid biosynthesis; L-histidine biosynthesis; L-histidine from 5-phospho-alpha-D-ribose 1-diphosphate: step 4/9.</text>
</comment>
<dbReference type="PANTHER" id="PTHR43090">
    <property type="entry name" value="1-(5-PHOSPHORIBOSYL)-5-[(5-PHOSPHORIBOSYLAMINO)METHYLIDENEAMINO] IMIDAZOLE-4-CARBOXAMIDE ISOMERASE"/>
    <property type="match status" value="1"/>
</dbReference>
<proteinExistence type="inferred from homology"/>
<dbReference type="Gene3D" id="3.20.20.70">
    <property type="entry name" value="Aldolase class I"/>
    <property type="match status" value="1"/>
</dbReference>
<protein>
    <recommendedName>
        <fullName evidence="9">1-(5-phosphoribosyl)-5-[(5-phosphoribosylamino)methylideneamino] imidazole-4-carboxamide isomerase</fullName>
        <ecNumber evidence="9">5.3.1.16</ecNumber>
    </recommendedName>
    <alternativeName>
        <fullName evidence="9">Phosphoribosylformimino-5-aminoimidazole carboxamide ribotide isomerase</fullName>
    </alternativeName>
</protein>
<comment type="caution">
    <text evidence="11">The sequence shown here is derived from an EMBL/GenBank/DDBJ whole genome shotgun (WGS) entry which is preliminary data.</text>
</comment>
<dbReference type="InterPro" id="IPR011060">
    <property type="entry name" value="RibuloseP-bd_barrel"/>
</dbReference>
<keyword evidence="5 9" id="KW-0963">Cytoplasm</keyword>
<evidence type="ECO:0000256" key="7">
    <source>
        <dbReference type="ARBA" id="ARBA00023102"/>
    </source>
</evidence>
<accession>A0A364LJ17</accession>
<feature type="active site" description="Proton acceptor" evidence="9">
    <location>
        <position position="8"/>
    </location>
</feature>
<evidence type="ECO:0000313" key="12">
    <source>
        <dbReference type="Proteomes" id="UP000249458"/>
    </source>
</evidence>
<evidence type="ECO:0000256" key="9">
    <source>
        <dbReference type="HAMAP-Rule" id="MF_01014"/>
    </source>
</evidence>
<dbReference type="InterPro" id="IPR044524">
    <property type="entry name" value="Isoase_HisA-like"/>
</dbReference>
<sequence length="244" mass="26838">MNIIPAIDLQQGQCVRLRQGEFSKTTIYPQTALQLASLYRQKGMTRLHLVDLDGARSGCMEQLELMTSLLSSGLILQAGGGIRSLETVKQCLDAGIHNIVLGSLAVHDPDLTRAIIRLAGGGRIVLALDIRWSNNLPLLTSHGWQQPTAISLWDLVEAYSDMDIREILCTNVQCDGMMQGPDFSLYQQAIERFPQIQWQASGGIRGADDLKRLADMGLSAAILGRMLYETDFDLSSYSEGVLLC</sequence>
<dbReference type="UniPathway" id="UPA00031">
    <property type="reaction ID" value="UER00009"/>
</dbReference>
<keyword evidence="7 9" id="KW-0368">Histidine biosynthesis</keyword>
<keyword evidence="6 9" id="KW-0028">Amino-acid biosynthesis</keyword>
<comment type="similarity">
    <text evidence="4 9 10">Belongs to the HisA/HisF family.</text>
</comment>
<dbReference type="EMBL" id="MVJN01000006">
    <property type="protein sequence ID" value="RAP36399.1"/>
    <property type="molecule type" value="Genomic_DNA"/>
</dbReference>
<evidence type="ECO:0000256" key="2">
    <source>
        <dbReference type="ARBA" id="ARBA00004496"/>
    </source>
</evidence>
<comment type="subcellular location">
    <subcellularLocation>
        <location evidence="2 9">Cytoplasm</location>
    </subcellularLocation>
</comment>
<dbReference type="RefSeq" id="WP_112219763.1">
    <property type="nucleotide sequence ID" value="NZ_MVJN01000006.1"/>
</dbReference>
<dbReference type="InterPro" id="IPR023016">
    <property type="entry name" value="HisA/PriA"/>
</dbReference>
<evidence type="ECO:0000256" key="4">
    <source>
        <dbReference type="ARBA" id="ARBA00009667"/>
    </source>
</evidence>
<dbReference type="Proteomes" id="UP000249458">
    <property type="component" value="Unassembled WGS sequence"/>
</dbReference>
<evidence type="ECO:0000256" key="6">
    <source>
        <dbReference type="ARBA" id="ARBA00022605"/>
    </source>
</evidence>
<evidence type="ECO:0000256" key="3">
    <source>
        <dbReference type="ARBA" id="ARBA00005133"/>
    </source>
</evidence>
<dbReference type="Pfam" id="PF00977">
    <property type="entry name" value="His_biosynth"/>
    <property type="match status" value="1"/>
</dbReference>
<dbReference type="InterPro" id="IPR013785">
    <property type="entry name" value="Aldolase_TIM"/>
</dbReference>
<evidence type="ECO:0000256" key="10">
    <source>
        <dbReference type="RuleBase" id="RU003657"/>
    </source>
</evidence>
<evidence type="ECO:0000313" key="11">
    <source>
        <dbReference type="EMBL" id="RAP36399.1"/>
    </source>
</evidence>
<evidence type="ECO:0000256" key="5">
    <source>
        <dbReference type="ARBA" id="ARBA00022490"/>
    </source>
</evidence>
<dbReference type="GO" id="GO:0000162">
    <property type="term" value="P:L-tryptophan biosynthetic process"/>
    <property type="evidence" value="ECO:0007669"/>
    <property type="project" value="TreeGrafter"/>
</dbReference>
<dbReference type="AlphaFoldDB" id="A0A364LJ17"/>
<dbReference type="EC" id="5.3.1.16" evidence="9"/>
<gene>
    <name evidence="9" type="primary">hisA</name>
    <name evidence="11" type="ORF">B1207_09690</name>
</gene>
<dbReference type="PANTHER" id="PTHR43090:SF2">
    <property type="entry name" value="1-(5-PHOSPHORIBOSYL)-5-[(5-PHOSPHORIBOSYLAMINO)METHYLIDENEAMINO] IMIDAZOLE-4-CARBOXAMIDE ISOMERASE"/>
    <property type="match status" value="1"/>
</dbReference>